<dbReference type="EMBL" id="SHLD01000001">
    <property type="protein sequence ID" value="RZU76907.1"/>
    <property type="molecule type" value="Genomic_DNA"/>
</dbReference>
<dbReference type="GO" id="GO:0005829">
    <property type="term" value="C:cytosol"/>
    <property type="evidence" value="ECO:0007669"/>
    <property type="project" value="TreeGrafter"/>
</dbReference>
<comment type="similarity">
    <text evidence="1 4">Belongs to the glycosyl hydrolase 1 family.</text>
</comment>
<sequence length="238" mass="25535">MVQNGYLWGHHAPGRQAPEAAYLVTHHLQLAHGLAVQALRATGQAGRIGPALNLHPCYPADDSPEAAAATRLYDGHENRLYLDSVLKGGYPQDVLADLGAGSRMVSGIRDGDLDVIASPVDLLAVQHYTPIYVTATGDTTHRWPTSEADWQQIHPEGMYDILTRLRLLPDAAPGAQARRPLVPHDDPRQRPLSVATTTQPGRTPRPGRPGQRGRACCSSARSAGVSISPACFANRAIS</sequence>
<keyword evidence="3" id="KW-0326">Glycosidase</keyword>
<organism evidence="6 7">
    <name type="scientific">Micromonospora kangleipakensis</name>
    <dbReference type="NCBI Taxonomy" id="1077942"/>
    <lineage>
        <taxon>Bacteria</taxon>
        <taxon>Bacillati</taxon>
        <taxon>Actinomycetota</taxon>
        <taxon>Actinomycetes</taxon>
        <taxon>Micromonosporales</taxon>
        <taxon>Micromonosporaceae</taxon>
        <taxon>Micromonospora</taxon>
    </lineage>
</organism>
<dbReference type="SUPFAM" id="SSF51445">
    <property type="entry name" value="(Trans)glycosidases"/>
    <property type="match status" value="1"/>
</dbReference>
<feature type="compositionally biased region" description="Low complexity" evidence="5">
    <location>
        <begin position="196"/>
        <end position="214"/>
    </location>
</feature>
<feature type="region of interest" description="Disordered" evidence="5">
    <location>
        <begin position="176"/>
        <end position="216"/>
    </location>
</feature>
<dbReference type="Proteomes" id="UP000294114">
    <property type="component" value="Unassembled WGS sequence"/>
</dbReference>
<protein>
    <submittedName>
        <fullName evidence="6">Glycosyl hydrolase family 1</fullName>
    </submittedName>
</protein>
<evidence type="ECO:0000313" key="6">
    <source>
        <dbReference type="EMBL" id="RZU76907.1"/>
    </source>
</evidence>
<dbReference type="AlphaFoldDB" id="A0A4Q8BG00"/>
<dbReference type="InterPro" id="IPR001360">
    <property type="entry name" value="Glyco_hydro_1"/>
</dbReference>
<dbReference type="PANTHER" id="PTHR10353:SF36">
    <property type="entry name" value="LP05116P"/>
    <property type="match status" value="1"/>
</dbReference>
<evidence type="ECO:0000256" key="1">
    <source>
        <dbReference type="ARBA" id="ARBA00010838"/>
    </source>
</evidence>
<evidence type="ECO:0000313" key="7">
    <source>
        <dbReference type="Proteomes" id="UP000294114"/>
    </source>
</evidence>
<name>A0A4Q8BG00_9ACTN</name>
<dbReference type="GO" id="GO:0016052">
    <property type="term" value="P:carbohydrate catabolic process"/>
    <property type="evidence" value="ECO:0007669"/>
    <property type="project" value="TreeGrafter"/>
</dbReference>
<accession>A0A4Q8BG00</accession>
<keyword evidence="2 6" id="KW-0378">Hydrolase</keyword>
<proteinExistence type="inferred from homology"/>
<comment type="caution">
    <text evidence="6">The sequence shown here is derived from an EMBL/GenBank/DDBJ whole genome shotgun (WGS) entry which is preliminary data.</text>
</comment>
<dbReference type="PANTHER" id="PTHR10353">
    <property type="entry name" value="GLYCOSYL HYDROLASE"/>
    <property type="match status" value="1"/>
</dbReference>
<dbReference type="Gene3D" id="3.20.20.80">
    <property type="entry name" value="Glycosidases"/>
    <property type="match status" value="1"/>
</dbReference>
<keyword evidence="7" id="KW-1185">Reference proteome</keyword>
<dbReference type="InterPro" id="IPR017853">
    <property type="entry name" value="GH"/>
</dbReference>
<gene>
    <name evidence="6" type="ORF">EV384_5617</name>
</gene>
<evidence type="ECO:0000256" key="2">
    <source>
        <dbReference type="ARBA" id="ARBA00022801"/>
    </source>
</evidence>
<evidence type="ECO:0000256" key="4">
    <source>
        <dbReference type="RuleBase" id="RU003690"/>
    </source>
</evidence>
<evidence type="ECO:0000256" key="3">
    <source>
        <dbReference type="ARBA" id="ARBA00023295"/>
    </source>
</evidence>
<reference evidence="6 7" key="1">
    <citation type="submission" date="2019-02" db="EMBL/GenBank/DDBJ databases">
        <title>Sequencing the genomes of 1000 actinobacteria strains.</title>
        <authorList>
            <person name="Klenk H.-P."/>
        </authorList>
    </citation>
    <scope>NUCLEOTIDE SEQUENCE [LARGE SCALE GENOMIC DNA]</scope>
    <source>
        <strain evidence="6 7">DSM 45612</strain>
    </source>
</reference>
<dbReference type="Pfam" id="PF00232">
    <property type="entry name" value="Glyco_hydro_1"/>
    <property type="match status" value="1"/>
</dbReference>
<evidence type="ECO:0000256" key="5">
    <source>
        <dbReference type="SAM" id="MobiDB-lite"/>
    </source>
</evidence>
<dbReference type="GO" id="GO:0008422">
    <property type="term" value="F:beta-glucosidase activity"/>
    <property type="evidence" value="ECO:0007669"/>
    <property type="project" value="TreeGrafter"/>
</dbReference>